<dbReference type="PANTHER" id="PTHR24231:SF2">
    <property type="entry name" value="P2Y PURINOCEPTOR 1"/>
    <property type="match status" value="1"/>
</dbReference>
<dbReference type="CDD" id="cd14982">
    <property type="entry name" value="7tmA_purinoceptor-like"/>
    <property type="match status" value="1"/>
</dbReference>
<dbReference type="SUPFAM" id="SSF81321">
    <property type="entry name" value="Family A G protein-coupled receptor-like"/>
    <property type="match status" value="1"/>
</dbReference>
<keyword evidence="7 9" id="KW-0675">Receptor</keyword>
<dbReference type="GO" id="GO:0005886">
    <property type="term" value="C:plasma membrane"/>
    <property type="evidence" value="ECO:0007669"/>
    <property type="project" value="UniProtKB-SubCell"/>
</dbReference>
<organism evidence="13 14">
    <name type="scientific">Scleropages formosus</name>
    <name type="common">Asian bonytongue</name>
    <name type="synonym">Osteoglossum formosum</name>
    <dbReference type="NCBI Taxonomy" id="113540"/>
    <lineage>
        <taxon>Eukaryota</taxon>
        <taxon>Metazoa</taxon>
        <taxon>Chordata</taxon>
        <taxon>Craniata</taxon>
        <taxon>Vertebrata</taxon>
        <taxon>Euteleostomi</taxon>
        <taxon>Actinopterygii</taxon>
        <taxon>Neopterygii</taxon>
        <taxon>Teleostei</taxon>
        <taxon>Osteoglossocephala</taxon>
        <taxon>Osteoglossomorpha</taxon>
        <taxon>Osteoglossiformes</taxon>
        <taxon>Osteoglossidae</taxon>
        <taxon>Scleropages</taxon>
    </lineage>
</organism>
<sequence length="367" mass="40385">MGNRQTQVSEGRAGTDTVTSAEPRGGNGTRWTRGTLFLFNLALADASWLLALPFLVQYHLDSVNWTLGRPLCTAVRLLYHSYFYLSIFFVTCVSVERYVAIVHPLRAVALLGRRQACVLCVAIWAATLAFSSPVAQMTELQRCPAANHTNRTICTLYVMLEDPRESLPFSLCWSFAGFLLPLAAIAYCCVRSVLEVRRRRGLCNGRGRHLTRLLSAALVLFALLYLPYHLTRNAAVAVRALYPRNPEAWQPASLAFALEMCVCSLNSCVNPLFSCFVGRRFRREFWGAFARLCRCASKLSSSETLRDGTREAEDRAPAAVCATTAVWAESGEGGGAPAQMRPGEGACSRLPDGALAHSRPGVTHRNC</sequence>
<keyword evidence="5 9" id="KW-0297">G-protein coupled receptor</keyword>
<dbReference type="Proteomes" id="UP000694397">
    <property type="component" value="Chromosome 5"/>
</dbReference>
<feature type="transmembrane region" description="Helical" evidence="11">
    <location>
        <begin position="167"/>
        <end position="190"/>
    </location>
</feature>
<evidence type="ECO:0000259" key="12">
    <source>
        <dbReference type="PROSITE" id="PS50262"/>
    </source>
</evidence>
<dbReference type="GO" id="GO:0001621">
    <property type="term" value="F:G protein-coupled ADP receptor activity"/>
    <property type="evidence" value="ECO:0007669"/>
    <property type="project" value="TreeGrafter"/>
</dbReference>
<reference evidence="13" key="2">
    <citation type="submission" date="2025-08" db="UniProtKB">
        <authorList>
            <consortium name="Ensembl"/>
        </authorList>
    </citation>
    <scope>IDENTIFICATION</scope>
</reference>
<dbReference type="OrthoDB" id="9927220at2759"/>
<name>A0A8C9T1Q6_SCLFO</name>
<dbReference type="PRINTS" id="PR01157">
    <property type="entry name" value="P2YPURNOCPTR"/>
</dbReference>
<evidence type="ECO:0000256" key="2">
    <source>
        <dbReference type="ARBA" id="ARBA00022475"/>
    </source>
</evidence>
<dbReference type="PROSITE" id="PS50262">
    <property type="entry name" value="G_PROTEIN_RECEP_F1_2"/>
    <property type="match status" value="1"/>
</dbReference>
<dbReference type="Pfam" id="PF00001">
    <property type="entry name" value="7tm_1"/>
    <property type="match status" value="1"/>
</dbReference>
<keyword evidence="6 11" id="KW-0472">Membrane</keyword>
<protein>
    <recommendedName>
        <fullName evidence="12">G-protein coupled receptors family 1 profile domain-containing protein</fullName>
    </recommendedName>
</protein>
<keyword evidence="4 11" id="KW-1133">Transmembrane helix</keyword>
<feature type="region of interest" description="Disordered" evidence="10">
    <location>
        <begin position="1"/>
        <end position="27"/>
    </location>
</feature>
<evidence type="ECO:0000256" key="1">
    <source>
        <dbReference type="ARBA" id="ARBA00004651"/>
    </source>
</evidence>
<dbReference type="GeneTree" id="ENSGT01150000287001"/>
<accession>A0A8C9T1Q6</accession>
<dbReference type="GO" id="GO:0031686">
    <property type="term" value="F:A1 adenosine receptor binding"/>
    <property type="evidence" value="ECO:0007669"/>
    <property type="project" value="TreeGrafter"/>
</dbReference>
<evidence type="ECO:0000256" key="4">
    <source>
        <dbReference type="ARBA" id="ARBA00022989"/>
    </source>
</evidence>
<feature type="transmembrane region" description="Helical" evidence="11">
    <location>
        <begin position="210"/>
        <end position="228"/>
    </location>
</feature>
<evidence type="ECO:0000256" key="10">
    <source>
        <dbReference type="SAM" id="MobiDB-lite"/>
    </source>
</evidence>
<dbReference type="GO" id="GO:0007200">
    <property type="term" value="P:phospholipase C-activating G protein-coupled receptor signaling pathway"/>
    <property type="evidence" value="ECO:0007669"/>
    <property type="project" value="TreeGrafter"/>
</dbReference>
<dbReference type="PANTHER" id="PTHR24231">
    <property type="entry name" value="PURINOCEPTOR-RELATED G-PROTEIN COUPLED RECEPTOR"/>
    <property type="match status" value="1"/>
</dbReference>
<evidence type="ECO:0000256" key="5">
    <source>
        <dbReference type="ARBA" id="ARBA00023040"/>
    </source>
</evidence>
<gene>
    <name evidence="13" type="primary">LOC114910520</name>
</gene>
<proteinExistence type="inferred from homology"/>
<feature type="transmembrane region" description="Helical" evidence="11">
    <location>
        <begin position="77"/>
        <end position="95"/>
    </location>
</feature>
<dbReference type="InterPro" id="IPR000276">
    <property type="entry name" value="GPCR_Rhodpsn"/>
</dbReference>
<evidence type="ECO:0000256" key="11">
    <source>
        <dbReference type="SAM" id="Phobius"/>
    </source>
</evidence>
<keyword evidence="2" id="KW-1003">Cell membrane</keyword>
<evidence type="ECO:0000256" key="3">
    <source>
        <dbReference type="ARBA" id="ARBA00022692"/>
    </source>
</evidence>
<keyword evidence="3 9" id="KW-0812">Transmembrane</keyword>
<evidence type="ECO:0000313" key="13">
    <source>
        <dbReference type="Ensembl" id="ENSSFOP00015045458.1"/>
    </source>
</evidence>
<reference evidence="13 14" key="1">
    <citation type="submission" date="2019-04" db="EMBL/GenBank/DDBJ databases">
        <authorList>
            <consortium name="Wellcome Sanger Institute Data Sharing"/>
        </authorList>
    </citation>
    <scope>NUCLEOTIDE SEQUENCE [LARGE SCALE GENOMIC DNA]</scope>
</reference>
<dbReference type="GO" id="GO:0045031">
    <property type="term" value="F:G protein-coupled ATP receptor activity"/>
    <property type="evidence" value="ECO:0007669"/>
    <property type="project" value="TreeGrafter"/>
</dbReference>
<reference evidence="13" key="3">
    <citation type="submission" date="2025-09" db="UniProtKB">
        <authorList>
            <consortium name="Ensembl"/>
        </authorList>
    </citation>
    <scope>IDENTIFICATION</scope>
</reference>
<keyword evidence="14" id="KW-1185">Reference proteome</keyword>
<evidence type="ECO:0000256" key="9">
    <source>
        <dbReference type="RuleBase" id="RU000688"/>
    </source>
</evidence>
<comment type="subcellular location">
    <subcellularLocation>
        <location evidence="1">Cell membrane</location>
        <topology evidence="1">Multi-pass membrane protein</topology>
    </subcellularLocation>
</comment>
<feature type="transmembrane region" description="Helical" evidence="11">
    <location>
        <begin position="116"/>
        <end position="135"/>
    </location>
</feature>
<feature type="transmembrane region" description="Helical" evidence="11">
    <location>
        <begin position="36"/>
        <end position="57"/>
    </location>
</feature>
<evidence type="ECO:0000313" key="14">
    <source>
        <dbReference type="Proteomes" id="UP000694397"/>
    </source>
</evidence>
<dbReference type="Gene3D" id="1.20.1070.10">
    <property type="entry name" value="Rhodopsin 7-helix transmembrane proteins"/>
    <property type="match status" value="1"/>
</dbReference>
<dbReference type="InterPro" id="IPR017452">
    <property type="entry name" value="GPCR_Rhodpsn_7TM"/>
</dbReference>
<evidence type="ECO:0000256" key="7">
    <source>
        <dbReference type="ARBA" id="ARBA00023170"/>
    </source>
</evidence>
<comment type="similarity">
    <text evidence="9">Belongs to the G-protein coupled receptor 1 family.</text>
</comment>
<feature type="domain" description="G-protein coupled receptors family 1 profile" evidence="12">
    <location>
        <begin position="11"/>
        <end position="274"/>
    </location>
</feature>
<feature type="transmembrane region" description="Helical" evidence="11">
    <location>
        <begin position="248"/>
        <end position="273"/>
    </location>
</feature>
<dbReference type="Ensembl" id="ENSSFOT00015054140.1">
    <property type="protein sequence ID" value="ENSSFOP00015045458.1"/>
    <property type="gene ID" value="ENSSFOG00015026998.1"/>
</dbReference>
<evidence type="ECO:0000256" key="8">
    <source>
        <dbReference type="ARBA" id="ARBA00023224"/>
    </source>
</evidence>
<evidence type="ECO:0000256" key="6">
    <source>
        <dbReference type="ARBA" id="ARBA00023136"/>
    </source>
</evidence>
<dbReference type="PRINTS" id="PR00237">
    <property type="entry name" value="GPCRRHODOPSN"/>
</dbReference>
<dbReference type="PROSITE" id="PS00237">
    <property type="entry name" value="G_PROTEIN_RECEP_F1_1"/>
    <property type="match status" value="1"/>
</dbReference>
<keyword evidence="8 9" id="KW-0807">Transducer</keyword>
<dbReference type="AlphaFoldDB" id="A0A8C9T1Q6"/>
<dbReference type="GO" id="GO:0005524">
    <property type="term" value="F:ATP binding"/>
    <property type="evidence" value="ECO:0007669"/>
    <property type="project" value="TreeGrafter"/>
</dbReference>